<name>A0ABY1ZF61_9GAMM</name>
<dbReference type="EMBL" id="SJDL01000041">
    <property type="protein sequence ID" value="TBW49371.1"/>
    <property type="molecule type" value="Genomic_DNA"/>
</dbReference>
<proteinExistence type="predicted"/>
<dbReference type="Proteomes" id="UP000313645">
    <property type="component" value="Unassembled WGS sequence"/>
</dbReference>
<evidence type="ECO:0000313" key="2">
    <source>
        <dbReference type="Proteomes" id="UP000313645"/>
    </source>
</evidence>
<sequence>MPHFASEDDIAFRMQVESCEFPVSEFNHRAHVRLAYTYLVENGAEESVQLMRHALLGLLKHAGVEPSRKYHQTLTEAWVLAVRHFMANTATSTSADEFIEQNPALLDSGIMMTHYSADRLFSEQARQSFVAPDLDPIPVHENPMA</sequence>
<gene>
    <name evidence="1" type="ORF">EZI54_19790</name>
</gene>
<protein>
    <submittedName>
        <fullName evidence="1">Uncharacterized protein</fullName>
    </submittedName>
</protein>
<comment type="caution">
    <text evidence="1">The sequence shown here is derived from an EMBL/GenBank/DDBJ whole genome shotgun (WGS) entry which is preliminary data.</text>
</comment>
<keyword evidence="2" id="KW-1185">Reference proteome</keyword>
<reference evidence="1 2" key="1">
    <citation type="submission" date="2019-02" db="EMBL/GenBank/DDBJ databases">
        <title>Marinobacter halodurans sp. nov., a marine bacterium isolated from sea tidal flat.</title>
        <authorList>
            <person name="Yoo Y."/>
            <person name="Lee D.W."/>
            <person name="Kim B.S."/>
            <person name="Kim J.-J."/>
        </authorList>
    </citation>
    <scope>NUCLEOTIDE SEQUENCE [LARGE SCALE GENOMIC DNA]</scope>
    <source>
        <strain evidence="1 2">YJ-S3-2</strain>
    </source>
</reference>
<organism evidence="1 2">
    <name type="scientific">Marinobacter halodurans</name>
    <dbReference type="NCBI Taxonomy" id="2528979"/>
    <lineage>
        <taxon>Bacteria</taxon>
        <taxon>Pseudomonadati</taxon>
        <taxon>Pseudomonadota</taxon>
        <taxon>Gammaproteobacteria</taxon>
        <taxon>Pseudomonadales</taxon>
        <taxon>Marinobacteraceae</taxon>
        <taxon>Marinobacter</taxon>
    </lineage>
</organism>
<dbReference type="RefSeq" id="WP_131483613.1">
    <property type="nucleotide sequence ID" value="NZ_SJDL01000041.1"/>
</dbReference>
<evidence type="ECO:0000313" key="1">
    <source>
        <dbReference type="EMBL" id="TBW49371.1"/>
    </source>
</evidence>
<accession>A0ABY1ZF61</accession>